<proteinExistence type="predicted"/>
<organism evidence="1 2">
    <name type="scientific">Trichonephila clavipes</name>
    <name type="common">Golden silk orbweaver</name>
    <name type="synonym">Nephila clavipes</name>
    <dbReference type="NCBI Taxonomy" id="2585209"/>
    <lineage>
        <taxon>Eukaryota</taxon>
        <taxon>Metazoa</taxon>
        <taxon>Ecdysozoa</taxon>
        <taxon>Arthropoda</taxon>
        <taxon>Chelicerata</taxon>
        <taxon>Arachnida</taxon>
        <taxon>Araneae</taxon>
        <taxon>Araneomorphae</taxon>
        <taxon>Entelegynae</taxon>
        <taxon>Araneoidea</taxon>
        <taxon>Nephilidae</taxon>
        <taxon>Trichonephila</taxon>
    </lineage>
</organism>
<protein>
    <submittedName>
        <fullName evidence="1">Uncharacterized protein</fullName>
    </submittedName>
</protein>
<evidence type="ECO:0000313" key="2">
    <source>
        <dbReference type="Proteomes" id="UP000887159"/>
    </source>
</evidence>
<dbReference type="Proteomes" id="UP000887159">
    <property type="component" value="Unassembled WGS sequence"/>
</dbReference>
<dbReference type="AlphaFoldDB" id="A0A8X6RFV7"/>
<dbReference type="EMBL" id="BMAU01021076">
    <property type="protein sequence ID" value="GFX89670.1"/>
    <property type="molecule type" value="Genomic_DNA"/>
</dbReference>
<accession>A0A8X6RFV7</accession>
<gene>
    <name evidence="1" type="ORF">TNCV_3711021</name>
</gene>
<reference evidence="1" key="1">
    <citation type="submission" date="2020-08" db="EMBL/GenBank/DDBJ databases">
        <title>Multicomponent nature underlies the extraordinary mechanical properties of spider dragline silk.</title>
        <authorList>
            <person name="Kono N."/>
            <person name="Nakamura H."/>
            <person name="Mori M."/>
            <person name="Yoshida Y."/>
            <person name="Ohtoshi R."/>
            <person name="Malay A.D."/>
            <person name="Moran D.A.P."/>
            <person name="Tomita M."/>
            <person name="Numata K."/>
            <person name="Arakawa K."/>
        </authorList>
    </citation>
    <scope>NUCLEOTIDE SEQUENCE</scope>
</reference>
<evidence type="ECO:0000313" key="1">
    <source>
        <dbReference type="EMBL" id="GFX89670.1"/>
    </source>
</evidence>
<comment type="caution">
    <text evidence="1">The sequence shown here is derived from an EMBL/GenBank/DDBJ whole genome shotgun (WGS) entry which is preliminary data.</text>
</comment>
<sequence length="68" mass="7059">MVGYLNHWATAALTAPVQVQSISPLSSSGRVARFLGGSNRGCAGSEIARVGVESTKKPTPDVVVVFET</sequence>
<keyword evidence="2" id="KW-1185">Reference proteome</keyword>
<name>A0A8X6RFV7_TRICX</name>